<name>A0A0E9PT24_ANGAN</name>
<dbReference type="AlphaFoldDB" id="A0A0E9PT24"/>
<accession>A0A0E9PT24</accession>
<dbReference type="EMBL" id="GBXM01101150">
    <property type="protein sequence ID" value="JAH07427.1"/>
    <property type="molecule type" value="Transcribed_RNA"/>
</dbReference>
<protein>
    <submittedName>
        <fullName evidence="2">Uncharacterized protein</fullName>
    </submittedName>
</protein>
<proteinExistence type="predicted"/>
<sequence>MYSLSLLTGVYAFGFLFMLPQLFVNYKVGVALKQTFYVETELVRVVFNVELFSYLNS</sequence>
<evidence type="ECO:0000256" key="1">
    <source>
        <dbReference type="SAM" id="Phobius"/>
    </source>
</evidence>
<reference evidence="2" key="1">
    <citation type="submission" date="2014-11" db="EMBL/GenBank/DDBJ databases">
        <authorList>
            <person name="Amaro Gonzalez C."/>
        </authorList>
    </citation>
    <scope>NUCLEOTIDE SEQUENCE</scope>
</reference>
<keyword evidence="1" id="KW-0472">Membrane</keyword>
<keyword evidence="1" id="KW-0812">Transmembrane</keyword>
<reference evidence="2" key="2">
    <citation type="journal article" date="2015" name="Fish Shellfish Immunol.">
        <title>Early steps in the European eel (Anguilla anguilla)-Vibrio vulnificus interaction in the gills: Role of the RtxA13 toxin.</title>
        <authorList>
            <person name="Callol A."/>
            <person name="Pajuelo D."/>
            <person name="Ebbesson L."/>
            <person name="Teles M."/>
            <person name="MacKenzie S."/>
            <person name="Amaro C."/>
        </authorList>
    </citation>
    <scope>NUCLEOTIDE SEQUENCE</scope>
</reference>
<evidence type="ECO:0000313" key="2">
    <source>
        <dbReference type="EMBL" id="JAH07427.1"/>
    </source>
</evidence>
<feature type="transmembrane region" description="Helical" evidence="1">
    <location>
        <begin position="6"/>
        <end position="24"/>
    </location>
</feature>
<organism evidence="2">
    <name type="scientific">Anguilla anguilla</name>
    <name type="common">European freshwater eel</name>
    <name type="synonym">Muraena anguilla</name>
    <dbReference type="NCBI Taxonomy" id="7936"/>
    <lineage>
        <taxon>Eukaryota</taxon>
        <taxon>Metazoa</taxon>
        <taxon>Chordata</taxon>
        <taxon>Craniata</taxon>
        <taxon>Vertebrata</taxon>
        <taxon>Euteleostomi</taxon>
        <taxon>Actinopterygii</taxon>
        <taxon>Neopterygii</taxon>
        <taxon>Teleostei</taxon>
        <taxon>Anguilliformes</taxon>
        <taxon>Anguillidae</taxon>
        <taxon>Anguilla</taxon>
    </lineage>
</organism>
<keyword evidence="1" id="KW-1133">Transmembrane helix</keyword>